<dbReference type="Pfam" id="PF05206">
    <property type="entry name" value="TRM13"/>
    <property type="match status" value="1"/>
</dbReference>
<keyword evidence="1" id="KW-0862">Zinc</keyword>
<proteinExistence type="inferred from homology"/>
<dbReference type="InterPro" id="IPR007871">
    <property type="entry name" value="Methyltransferase_TRM13"/>
</dbReference>
<organism evidence="3 4">
    <name type="scientific">Hibiscus syriacus</name>
    <name type="common">Rose of Sharon</name>
    <dbReference type="NCBI Taxonomy" id="106335"/>
    <lineage>
        <taxon>Eukaryota</taxon>
        <taxon>Viridiplantae</taxon>
        <taxon>Streptophyta</taxon>
        <taxon>Embryophyta</taxon>
        <taxon>Tracheophyta</taxon>
        <taxon>Spermatophyta</taxon>
        <taxon>Magnoliopsida</taxon>
        <taxon>eudicotyledons</taxon>
        <taxon>Gunneridae</taxon>
        <taxon>Pentapetalae</taxon>
        <taxon>rosids</taxon>
        <taxon>malvids</taxon>
        <taxon>Malvales</taxon>
        <taxon>Malvaceae</taxon>
        <taxon>Malvoideae</taxon>
        <taxon>Hibiscus</taxon>
    </lineage>
</organism>
<dbReference type="AlphaFoldDB" id="A0A6A3A172"/>
<evidence type="ECO:0000259" key="2">
    <source>
        <dbReference type="Pfam" id="PF05206"/>
    </source>
</evidence>
<evidence type="ECO:0000313" key="4">
    <source>
        <dbReference type="Proteomes" id="UP000436088"/>
    </source>
</evidence>
<gene>
    <name evidence="3" type="ORF">F3Y22_tig00110637pilonHSYRG00646</name>
</gene>
<keyword evidence="3" id="KW-0560">Oxidoreductase</keyword>
<keyword evidence="1" id="KW-0489">Methyltransferase</keyword>
<comment type="similarity">
    <text evidence="1">Belongs to the methyltransferase TRM13 family.</text>
</comment>
<evidence type="ECO:0000256" key="1">
    <source>
        <dbReference type="RuleBase" id="RU367103"/>
    </source>
</evidence>
<keyword evidence="1" id="KW-0949">S-adenosyl-L-methionine</keyword>
<dbReference type="GO" id="GO:0106050">
    <property type="term" value="F:tRNA 2'-O-methyltransferase activity"/>
    <property type="evidence" value="ECO:0007669"/>
    <property type="project" value="UniProtKB-UniRule"/>
</dbReference>
<evidence type="ECO:0000313" key="3">
    <source>
        <dbReference type="EMBL" id="KAE8696999.1"/>
    </source>
</evidence>
<comment type="catalytic activity">
    <reaction evidence="1">
        <text>cytidine(4) in tRNA(Pro) + S-adenosyl-L-methionine = 2'-O-methylcytidine(4) in tRNA(Pro) + S-adenosyl-L-homocysteine + H(+)</text>
        <dbReference type="Rhea" id="RHEA:32767"/>
        <dbReference type="Rhea" id="RHEA-COMP:10397"/>
        <dbReference type="Rhea" id="RHEA-COMP:10398"/>
        <dbReference type="ChEBI" id="CHEBI:15378"/>
        <dbReference type="ChEBI" id="CHEBI:57856"/>
        <dbReference type="ChEBI" id="CHEBI:59789"/>
        <dbReference type="ChEBI" id="CHEBI:74495"/>
        <dbReference type="ChEBI" id="CHEBI:82748"/>
        <dbReference type="EC" id="2.1.1.225"/>
    </reaction>
</comment>
<protein>
    <recommendedName>
        <fullName evidence="1">tRNA:m(4)X modification enzyme TRM13</fullName>
        <ecNumber evidence="1">2.1.1.225</ecNumber>
    </recommendedName>
</protein>
<reference evidence="3" key="1">
    <citation type="submission" date="2019-09" db="EMBL/GenBank/DDBJ databases">
        <title>Draft genome information of white flower Hibiscus syriacus.</title>
        <authorList>
            <person name="Kim Y.-M."/>
        </authorList>
    </citation>
    <scope>NUCLEOTIDE SEQUENCE [LARGE SCALE GENOMIC DNA]</scope>
    <source>
        <strain evidence="3">YM2019G1</strain>
    </source>
</reference>
<dbReference type="GO" id="GO:0008270">
    <property type="term" value="F:zinc ion binding"/>
    <property type="evidence" value="ECO:0007669"/>
    <property type="project" value="UniProtKB-KW"/>
</dbReference>
<dbReference type="Proteomes" id="UP000436088">
    <property type="component" value="Unassembled WGS sequence"/>
</dbReference>
<comment type="catalytic activity">
    <reaction evidence="1">
        <text>cytidine(4) in tRNA(Gly)(GCC) + S-adenosyl-L-methionine = 2'-O-methylcytidine(4) in tRNA(Gly)(GCC) + S-adenosyl-L-homocysteine + H(+)</text>
        <dbReference type="Rhea" id="RHEA:43192"/>
        <dbReference type="Rhea" id="RHEA-COMP:10399"/>
        <dbReference type="Rhea" id="RHEA-COMP:10400"/>
        <dbReference type="ChEBI" id="CHEBI:15378"/>
        <dbReference type="ChEBI" id="CHEBI:57856"/>
        <dbReference type="ChEBI" id="CHEBI:59789"/>
        <dbReference type="ChEBI" id="CHEBI:74495"/>
        <dbReference type="ChEBI" id="CHEBI:82748"/>
        <dbReference type="EC" id="2.1.1.225"/>
    </reaction>
</comment>
<dbReference type="EC" id="2.1.1.225" evidence="1"/>
<dbReference type="EMBL" id="VEPZ02001057">
    <property type="protein sequence ID" value="KAE8696999.1"/>
    <property type="molecule type" value="Genomic_DNA"/>
</dbReference>
<keyword evidence="1" id="KW-0808">Transferase</keyword>
<dbReference type="GO" id="GO:0030488">
    <property type="term" value="P:tRNA methylation"/>
    <property type="evidence" value="ECO:0007669"/>
    <property type="project" value="InterPro"/>
</dbReference>
<dbReference type="GO" id="GO:0004601">
    <property type="term" value="F:peroxidase activity"/>
    <property type="evidence" value="ECO:0007669"/>
    <property type="project" value="UniProtKB-KW"/>
</dbReference>
<feature type="domain" description="Methyltransferase TRM13" evidence="2">
    <location>
        <begin position="9"/>
        <end position="183"/>
    </location>
</feature>
<keyword evidence="1" id="KW-0863">Zinc-finger</keyword>
<sequence length="185" mass="20931">MKQWWSVMVEDLNLNAVKSLQELPYIAIGKHLCGPATDLTLRCCLVDEKNVEQCGSNCHLKGLAIATCCHHLCQWKHYINKKYLTSLGIGKEEFHAITWFTSWAVDADHGSDLSDVMDFKLHPESIEKEECAEDAIGRAKLGFMCKQIIDTGRLMWLKEHGLETQLVKYVPSSVSPENHLLIASF</sequence>
<keyword evidence="3" id="KW-0575">Peroxidase</keyword>
<dbReference type="InterPro" id="IPR039044">
    <property type="entry name" value="Trm13"/>
</dbReference>
<comment type="catalytic activity">
    <reaction evidence="1">
        <text>adenosine(4) in tRNA(His) + S-adenosyl-L-methionine = 2'-O-methyladenosine(4) in tRNA(His) + S-adenosyl-L-homocysteine + H(+)</text>
        <dbReference type="Rhea" id="RHEA:43196"/>
        <dbReference type="Rhea" id="RHEA-COMP:10401"/>
        <dbReference type="Rhea" id="RHEA-COMP:10402"/>
        <dbReference type="ChEBI" id="CHEBI:15378"/>
        <dbReference type="ChEBI" id="CHEBI:57856"/>
        <dbReference type="ChEBI" id="CHEBI:59789"/>
        <dbReference type="ChEBI" id="CHEBI:74411"/>
        <dbReference type="ChEBI" id="CHEBI:74477"/>
        <dbReference type="EC" id="2.1.1.225"/>
    </reaction>
</comment>
<comment type="caution">
    <text evidence="3">The sequence shown here is derived from an EMBL/GenBank/DDBJ whole genome shotgun (WGS) entry which is preliminary data.</text>
</comment>
<keyword evidence="4" id="KW-1185">Reference proteome</keyword>
<keyword evidence="1" id="KW-0819">tRNA processing</keyword>
<dbReference type="PANTHER" id="PTHR12998:SF0">
    <property type="entry name" value="TRNA:M(4)X MODIFICATION ENZYME TRM13 HOMOLOG"/>
    <property type="match status" value="1"/>
</dbReference>
<comment type="function">
    <text evidence="1">tRNA methylase which 2'-O-methylates cytidine(4) in tRNA(Pro) and tRNA(Gly)(GCC), and adenosine(4) in tRNA(His).</text>
</comment>
<keyword evidence="1" id="KW-0479">Metal-binding</keyword>
<name>A0A6A3A172_HIBSY</name>
<dbReference type="PANTHER" id="PTHR12998">
    <property type="entry name" value="TRNA:M(4)X MODIFICATION ENZYME TRM13 HOMOLOG"/>
    <property type="match status" value="1"/>
</dbReference>
<accession>A0A6A3A172</accession>